<gene>
    <name evidence="11" type="ORF">SAMN05216544_0152</name>
</gene>
<evidence type="ECO:0000256" key="8">
    <source>
        <dbReference type="SAM" id="Phobius"/>
    </source>
</evidence>
<evidence type="ECO:0000259" key="10">
    <source>
        <dbReference type="PROSITE" id="PS50929"/>
    </source>
</evidence>
<reference evidence="12" key="1">
    <citation type="submission" date="2016-10" db="EMBL/GenBank/DDBJ databases">
        <authorList>
            <person name="Varghese N."/>
            <person name="Submissions S."/>
        </authorList>
    </citation>
    <scope>NUCLEOTIDE SEQUENCE [LARGE SCALE GENOMIC DNA]</scope>
    <source>
        <strain evidence="12">M83</strain>
    </source>
</reference>
<evidence type="ECO:0000313" key="11">
    <source>
        <dbReference type="EMBL" id="SDM40732.1"/>
    </source>
</evidence>
<dbReference type="SUPFAM" id="SSF52540">
    <property type="entry name" value="P-loop containing nucleoside triphosphate hydrolases"/>
    <property type="match status" value="1"/>
</dbReference>
<dbReference type="Gene3D" id="1.20.1560.10">
    <property type="entry name" value="ABC transporter type 1, transmembrane domain"/>
    <property type="match status" value="2"/>
</dbReference>
<feature type="domain" description="ABC transmembrane type-1" evidence="10">
    <location>
        <begin position="22"/>
        <end position="303"/>
    </location>
</feature>
<dbReference type="FunFam" id="3.40.50.300:FF:000287">
    <property type="entry name" value="Multidrug ABC transporter ATP-binding protein"/>
    <property type="match status" value="1"/>
</dbReference>
<feature type="domain" description="ABC transporter" evidence="9">
    <location>
        <begin position="334"/>
        <end position="567"/>
    </location>
</feature>
<dbReference type="AlphaFoldDB" id="A0A1G9SZC0"/>
<dbReference type="SMART" id="SM00382">
    <property type="entry name" value="AAA"/>
    <property type="match status" value="1"/>
</dbReference>
<evidence type="ECO:0000256" key="6">
    <source>
        <dbReference type="ARBA" id="ARBA00022989"/>
    </source>
</evidence>
<dbReference type="GO" id="GO:0034040">
    <property type="term" value="F:ATPase-coupled lipid transmembrane transporter activity"/>
    <property type="evidence" value="ECO:0007669"/>
    <property type="project" value="TreeGrafter"/>
</dbReference>
<feature type="transmembrane region" description="Helical" evidence="8">
    <location>
        <begin position="274"/>
        <end position="304"/>
    </location>
</feature>
<dbReference type="InterPro" id="IPR036640">
    <property type="entry name" value="ABC1_TM_sf"/>
</dbReference>
<keyword evidence="4" id="KW-0547">Nucleotide-binding</keyword>
<dbReference type="OrthoDB" id="9762778at2"/>
<dbReference type="InterPro" id="IPR027417">
    <property type="entry name" value="P-loop_NTPase"/>
</dbReference>
<keyword evidence="7 8" id="KW-0472">Membrane</keyword>
<dbReference type="EMBL" id="FNHZ01000001">
    <property type="protein sequence ID" value="SDM40732.1"/>
    <property type="molecule type" value="Genomic_DNA"/>
</dbReference>
<proteinExistence type="predicted"/>
<feature type="transmembrane region" description="Helical" evidence="8">
    <location>
        <begin position="60"/>
        <end position="78"/>
    </location>
</feature>
<evidence type="ECO:0000256" key="2">
    <source>
        <dbReference type="ARBA" id="ARBA00022448"/>
    </source>
</evidence>
<dbReference type="InterPro" id="IPR017871">
    <property type="entry name" value="ABC_transporter-like_CS"/>
</dbReference>
<dbReference type="InterPro" id="IPR003439">
    <property type="entry name" value="ABC_transporter-like_ATP-bd"/>
</dbReference>
<keyword evidence="5 11" id="KW-0067">ATP-binding</keyword>
<feature type="transmembrane region" description="Helical" evidence="8">
    <location>
        <begin position="23"/>
        <end position="48"/>
    </location>
</feature>
<dbReference type="GO" id="GO:0005886">
    <property type="term" value="C:plasma membrane"/>
    <property type="evidence" value="ECO:0007669"/>
    <property type="project" value="UniProtKB-SubCell"/>
</dbReference>
<evidence type="ECO:0000256" key="5">
    <source>
        <dbReference type="ARBA" id="ARBA00022840"/>
    </source>
</evidence>
<feature type="transmembrane region" description="Helical" evidence="8">
    <location>
        <begin position="250"/>
        <end position="268"/>
    </location>
</feature>
<keyword evidence="2" id="KW-0813">Transport</keyword>
<dbReference type="RefSeq" id="WP_074520459.1">
    <property type="nucleotide sequence ID" value="NZ_FNHZ01000001.1"/>
</dbReference>
<evidence type="ECO:0000313" key="12">
    <source>
        <dbReference type="Proteomes" id="UP000187651"/>
    </source>
</evidence>
<dbReference type="InterPro" id="IPR011527">
    <property type="entry name" value="ABC1_TM_dom"/>
</dbReference>
<dbReference type="Gene3D" id="3.40.50.300">
    <property type="entry name" value="P-loop containing nucleotide triphosphate hydrolases"/>
    <property type="match status" value="1"/>
</dbReference>
<sequence length="576" mass="63465">MIKAIKDMIDFSGVESTNINKSIFFGVIVGIGRMIEMAGIYFIITAIITAVGGRAPAWQAFLIVLLGVLVACFAKGHSQMEQTHAGYFMAANKRIAIADHIKTIPMGYFNENSLGELVGTMTTVIENIETLAPMVMVRLMDGLITSFVMLACVFIFDFRFGLTMLIVEGVYLIISSRMEKKSQAVAPLRQDSEVKLVSAVLEWVQGMSIVKSFNLTGRGDKTIAEALEYNRDSNTKLEALYVPYTISQKIVLQIGTFALILESVIFYLNGTLSLAYTLMMIIMSFMVFAHIGSAGSAMAILRLLTASMEKANKPESIAKMDDAGEGYNSLKHDIEFKNVNFSYEKKQVLKDISFTIPDKTSTAIVGTSGSGKTTICNLISRFWDVDSGEVTMGGKNIKDYTLEALMSQISMVFQNVYLFADTIENNIKFGSPNATHEDVVRAAKEAACDDFIESLPDGYNTIIGEGGASLSGGERQRISIARAILKDSPVIILDEATANVDPENEDRLQKAIAKLTENKTIIMIAHRLKTVRGADQILVVDDGRIVDRGNHEELVAKEGLYRRFILGREEAENWKI</sequence>
<organism evidence="11 12">
    <name type="scientific">Lachnospira pectinoschiza</name>
    <dbReference type="NCBI Taxonomy" id="28052"/>
    <lineage>
        <taxon>Bacteria</taxon>
        <taxon>Bacillati</taxon>
        <taxon>Bacillota</taxon>
        <taxon>Clostridia</taxon>
        <taxon>Lachnospirales</taxon>
        <taxon>Lachnospiraceae</taxon>
        <taxon>Lachnospira</taxon>
    </lineage>
</organism>
<comment type="subcellular location">
    <subcellularLocation>
        <location evidence="1">Cell membrane</location>
        <topology evidence="1">Multi-pass membrane protein</topology>
    </subcellularLocation>
</comment>
<dbReference type="GO" id="GO:0005524">
    <property type="term" value="F:ATP binding"/>
    <property type="evidence" value="ECO:0007669"/>
    <property type="project" value="UniProtKB-KW"/>
</dbReference>
<dbReference type="Pfam" id="PF00005">
    <property type="entry name" value="ABC_tran"/>
    <property type="match status" value="1"/>
</dbReference>
<dbReference type="PANTHER" id="PTHR24221">
    <property type="entry name" value="ATP-BINDING CASSETTE SUB-FAMILY B"/>
    <property type="match status" value="1"/>
</dbReference>
<keyword evidence="3 8" id="KW-0812">Transmembrane</keyword>
<accession>A0A1G9SZC0</accession>
<dbReference type="InterPro" id="IPR003593">
    <property type="entry name" value="AAA+_ATPase"/>
</dbReference>
<evidence type="ECO:0000256" key="1">
    <source>
        <dbReference type="ARBA" id="ARBA00004651"/>
    </source>
</evidence>
<keyword evidence="12" id="KW-1185">Reference proteome</keyword>
<dbReference type="Pfam" id="PF00664">
    <property type="entry name" value="ABC_membrane"/>
    <property type="match status" value="1"/>
</dbReference>
<keyword evidence="6 8" id="KW-1133">Transmembrane helix</keyword>
<protein>
    <submittedName>
        <fullName evidence="11">ATP-binding cassette, subfamily B</fullName>
    </submittedName>
</protein>
<name>A0A1G9SZC0_9FIRM</name>
<dbReference type="InterPro" id="IPR039421">
    <property type="entry name" value="Type_1_exporter"/>
</dbReference>
<dbReference type="Proteomes" id="UP000187651">
    <property type="component" value="Unassembled WGS sequence"/>
</dbReference>
<evidence type="ECO:0000256" key="7">
    <source>
        <dbReference type="ARBA" id="ARBA00023136"/>
    </source>
</evidence>
<evidence type="ECO:0000256" key="4">
    <source>
        <dbReference type="ARBA" id="ARBA00022741"/>
    </source>
</evidence>
<dbReference type="PROSITE" id="PS00211">
    <property type="entry name" value="ABC_TRANSPORTER_1"/>
    <property type="match status" value="1"/>
</dbReference>
<dbReference type="SUPFAM" id="SSF90123">
    <property type="entry name" value="ABC transporter transmembrane region"/>
    <property type="match status" value="1"/>
</dbReference>
<evidence type="ECO:0000256" key="3">
    <source>
        <dbReference type="ARBA" id="ARBA00022692"/>
    </source>
</evidence>
<evidence type="ECO:0000259" key="9">
    <source>
        <dbReference type="PROSITE" id="PS50893"/>
    </source>
</evidence>
<feature type="transmembrane region" description="Helical" evidence="8">
    <location>
        <begin position="143"/>
        <end position="174"/>
    </location>
</feature>
<dbReference type="PROSITE" id="PS50893">
    <property type="entry name" value="ABC_TRANSPORTER_2"/>
    <property type="match status" value="1"/>
</dbReference>
<dbReference type="GO" id="GO:0140359">
    <property type="term" value="F:ABC-type transporter activity"/>
    <property type="evidence" value="ECO:0007669"/>
    <property type="project" value="InterPro"/>
</dbReference>
<dbReference type="GO" id="GO:0016887">
    <property type="term" value="F:ATP hydrolysis activity"/>
    <property type="evidence" value="ECO:0007669"/>
    <property type="project" value="InterPro"/>
</dbReference>
<dbReference type="PROSITE" id="PS50929">
    <property type="entry name" value="ABC_TM1F"/>
    <property type="match status" value="1"/>
</dbReference>
<dbReference type="PANTHER" id="PTHR24221:SF397">
    <property type="entry name" value="ABC TRANSPORTER, ATP-BINDING TRANSMEMBRANE PROTEIN"/>
    <property type="match status" value="1"/>
</dbReference>